<dbReference type="PANTHER" id="PTHR47018">
    <property type="entry name" value="CXC DOMAIN-CONTAINING PROTEIN-RELATED"/>
    <property type="match status" value="1"/>
</dbReference>
<dbReference type="Proteomes" id="UP001152320">
    <property type="component" value="Unassembled WGS sequence"/>
</dbReference>
<comment type="caution">
    <text evidence="1">The sequence shown here is derived from an EMBL/GenBank/DDBJ whole genome shotgun (WGS) entry which is preliminary data.</text>
</comment>
<organism evidence="1 2">
    <name type="scientific">Holothuria leucospilota</name>
    <name type="common">Black long sea cucumber</name>
    <name type="synonym">Mertensiothuria leucospilota</name>
    <dbReference type="NCBI Taxonomy" id="206669"/>
    <lineage>
        <taxon>Eukaryota</taxon>
        <taxon>Metazoa</taxon>
        <taxon>Echinodermata</taxon>
        <taxon>Eleutherozoa</taxon>
        <taxon>Echinozoa</taxon>
        <taxon>Holothuroidea</taxon>
        <taxon>Aspidochirotacea</taxon>
        <taxon>Aspidochirotida</taxon>
        <taxon>Holothuriidae</taxon>
        <taxon>Holothuria</taxon>
    </lineage>
</organism>
<evidence type="ECO:0000313" key="2">
    <source>
        <dbReference type="Proteomes" id="UP001152320"/>
    </source>
</evidence>
<evidence type="ECO:0000313" key="1">
    <source>
        <dbReference type="EMBL" id="KAJ8018800.1"/>
    </source>
</evidence>
<keyword evidence="2" id="KW-1185">Reference proteome</keyword>
<name>A0A9Q1B9W4_HOLLE</name>
<dbReference type="AlphaFoldDB" id="A0A9Q1B9W4"/>
<sequence length="191" mass="21725">MFHYVSLFLAIRLRQFDLRNAAVRKHTPIFHAMDLPTYLKLVPFHMGAMKQYPSGIVEKFKEGGFTVSITGRNGSCVAFDEAHEMLINKQVKMAMTTTGMWSLSRLVHYLPFRAQLMKVFHSEVASSKLSDEDSEPLSVYKVNEDNVKCYIEKLDEAHSLFTPNSQPDNVTQIFTGEIASPQVSDDLKTFL</sequence>
<dbReference type="OrthoDB" id="10071095at2759"/>
<reference evidence="1" key="1">
    <citation type="submission" date="2021-10" db="EMBL/GenBank/DDBJ databases">
        <title>Tropical sea cucumber genome reveals ecological adaptation and Cuvierian tubules defense mechanism.</title>
        <authorList>
            <person name="Chen T."/>
        </authorList>
    </citation>
    <scope>NUCLEOTIDE SEQUENCE</scope>
    <source>
        <strain evidence="1">Nanhai2018</strain>
        <tissue evidence="1">Muscle</tissue>
    </source>
</reference>
<dbReference type="EMBL" id="JAIZAY010000184">
    <property type="protein sequence ID" value="KAJ8018800.1"/>
    <property type="molecule type" value="Genomic_DNA"/>
</dbReference>
<protein>
    <submittedName>
        <fullName evidence="1">Uncharacterized protein</fullName>
    </submittedName>
</protein>
<proteinExistence type="predicted"/>
<accession>A0A9Q1B9W4</accession>
<gene>
    <name evidence="1" type="ORF">HOLleu_43010</name>
</gene>
<dbReference type="PANTHER" id="PTHR47018:SF2">
    <property type="entry name" value="TESMIN_TSO1-LIKE CXC DOMAIN-CONTAINING PROTEIN"/>
    <property type="match status" value="1"/>
</dbReference>